<proteinExistence type="predicted"/>
<accession>A0ABP6TFF1</accession>
<dbReference type="InterPro" id="IPR048868">
    <property type="entry name" value="OGG-like_put"/>
</dbReference>
<comment type="caution">
    <text evidence="1">The sequence shown here is derived from an EMBL/GenBank/DDBJ whole genome shotgun (WGS) entry which is preliminary data.</text>
</comment>
<protein>
    <submittedName>
        <fullName evidence="1">Uncharacterized protein</fullName>
    </submittedName>
</protein>
<keyword evidence="2" id="KW-1185">Reference proteome</keyword>
<dbReference type="RefSeq" id="WP_345574138.1">
    <property type="nucleotide sequence ID" value="NZ_BAAAXF010000014.1"/>
</dbReference>
<dbReference type="Pfam" id="PF21790">
    <property type="entry name" value="OGG"/>
    <property type="match status" value="1"/>
</dbReference>
<organism evidence="1 2">
    <name type="scientific">Streptomyces prasinosporus</name>
    <dbReference type="NCBI Taxonomy" id="68256"/>
    <lineage>
        <taxon>Bacteria</taxon>
        <taxon>Bacillati</taxon>
        <taxon>Actinomycetota</taxon>
        <taxon>Actinomycetes</taxon>
        <taxon>Kitasatosporales</taxon>
        <taxon>Streptomycetaceae</taxon>
        <taxon>Streptomyces</taxon>
        <taxon>Streptomyces albogriseolus group</taxon>
    </lineage>
</organism>
<dbReference type="Proteomes" id="UP001501455">
    <property type="component" value="Unassembled WGS sequence"/>
</dbReference>
<reference evidence="2" key="1">
    <citation type="journal article" date="2019" name="Int. J. Syst. Evol. Microbiol.">
        <title>The Global Catalogue of Microorganisms (GCM) 10K type strain sequencing project: providing services to taxonomists for standard genome sequencing and annotation.</title>
        <authorList>
            <consortium name="The Broad Institute Genomics Platform"/>
            <consortium name="The Broad Institute Genome Sequencing Center for Infectious Disease"/>
            <person name="Wu L."/>
            <person name="Ma J."/>
        </authorList>
    </citation>
    <scope>NUCLEOTIDE SEQUENCE [LARGE SCALE GENOMIC DNA]</scope>
    <source>
        <strain evidence="2">JCM 4816</strain>
    </source>
</reference>
<gene>
    <name evidence="1" type="ORF">GCM10019016_010110</name>
</gene>
<dbReference type="EMBL" id="BAAAXF010000014">
    <property type="protein sequence ID" value="GAA3493912.1"/>
    <property type="molecule type" value="Genomic_DNA"/>
</dbReference>
<evidence type="ECO:0000313" key="2">
    <source>
        <dbReference type="Proteomes" id="UP001501455"/>
    </source>
</evidence>
<evidence type="ECO:0000313" key="1">
    <source>
        <dbReference type="EMBL" id="GAA3493912.1"/>
    </source>
</evidence>
<name>A0ABP6TFF1_9ACTN</name>
<sequence>MNRQDHADAVDREMAARLLPDAAVHALGHWWTEHAGVYADGTPGAHTVRYTPSRWARIAPWPSTLALTSVGGDAAISRAEVTSTVADALRRDSFREALVATYVWGKGKRGTPGGSGPATLGKILAAEGLDGALACAVTTLHEHGSQAAYTTLYRQIPGLGPSFFTKFLYFAGATLSPAHGPRPLILDRVVSRRLRSMAATAGRDSGHDPAGSIAAWVWADSNWSPHRYGIYLSFIHQAARQLAAIDGWPPGATPDLLECALFNAAWETSI</sequence>